<name>A0ABQ5B803_9ASTR</name>
<evidence type="ECO:0000313" key="3">
    <source>
        <dbReference type="Proteomes" id="UP001151760"/>
    </source>
</evidence>
<feature type="compositionally biased region" description="Basic residues" evidence="1">
    <location>
        <begin position="132"/>
        <end position="143"/>
    </location>
</feature>
<evidence type="ECO:0000313" key="2">
    <source>
        <dbReference type="EMBL" id="GJT09024.1"/>
    </source>
</evidence>
<feature type="compositionally biased region" description="Basic and acidic residues" evidence="1">
    <location>
        <begin position="637"/>
        <end position="656"/>
    </location>
</feature>
<organism evidence="2 3">
    <name type="scientific">Tanacetum coccineum</name>
    <dbReference type="NCBI Taxonomy" id="301880"/>
    <lineage>
        <taxon>Eukaryota</taxon>
        <taxon>Viridiplantae</taxon>
        <taxon>Streptophyta</taxon>
        <taxon>Embryophyta</taxon>
        <taxon>Tracheophyta</taxon>
        <taxon>Spermatophyta</taxon>
        <taxon>Magnoliopsida</taxon>
        <taxon>eudicotyledons</taxon>
        <taxon>Gunneridae</taxon>
        <taxon>Pentapetalae</taxon>
        <taxon>asterids</taxon>
        <taxon>campanulids</taxon>
        <taxon>Asterales</taxon>
        <taxon>Asteraceae</taxon>
        <taxon>Asteroideae</taxon>
        <taxon>Anthemideae</taxon>
        <taxon>Anthemidinae</taxon>
        <taxon>Tanacetum</taxon>
    </lineage>
</organism>
<feature type="compositionally biased region" description="Basic and acidic residues" evidence="1">
    <location>
        <begin position="215"/>
        <end position="229"/>
    </location>
</feature>
<feature type="compositionally biased region" description="Pro residues" evidence="1">
    <location>
        <begin position="441"/>
        <end position="455"/>
    </location>
</feature>
<feature type="region of interest" description="Disordered" evidence="1">
    <location>
        <begin position="636"/>
        <end position="719"/>
    </location>
</feature>
<protein>
    <submittedName>
        <fullName evidence="2">Uncharacterized protein</fullName>
    </submittedName>
</protein>
<feature type="compositionally biased region" description="Basic and acidic residues" evidence="1">
    <location>
        <begin position="305"/>
        <end position="321"/>
    </location>
</feature>
<accession>A0ABQ5B803</accession>
<feature type="compositionally biased region" description="Acidic residues" evidence="1">
    <location>
        <begin position="254"/>
        <end position="285"/>
    </location>
</feature>
<feature type="compositionally biased region" description="Low complexity" evidence="1">
    <location>
        <begin position="431"/>
        <end position="440"/>
    </location>
</feature>
<feature type="region of interest" description="Disordered" evidence="1">
    <location>
        <begin position="124"/>
        <end position="327"/>
    </location>
</feature>
<dbReference type="Proteomes" id="UP001151760">
    <property type="component" value="Unassembled WGS sequence"/>
</dbReference>
<dbReference type="EMBL" id="BQNB010012876">
    <property type="protein sequence ID" value="GJT09024.1"/>
    <property type="molecule type" value="Genomic_DNA"/>
</dbReference>
<reference evidence="2" key="1">
    <citation type="journal article" date="2022" name="Int. J. Mol. Sci.">
        <title>Draft Genome of Tanacetum Coccineum: Genomic Comparison of Closely Related Tanacetum-Family Plants.</title>
        <authorList>
            <person name="Yamashiro T."/>
            <person name="Shiraishi A."/>
            <person name="Nakayama K."/>
            <person name="Satake H."/>
        </authorList>
    </citation>
    <scope>NUCLEOTIDE SEQUENCE</scope>
</reference>
<reference evidence="2" key="2">
    <citation type="submission" date="2022-01" db="EMBL/GenBank/DDBJ databases">
        <authorList>
            <person name="Yamashiro T."/>
            <person name="Shiraishi A."/>
            <person name="Satake H."/>
            <person name="Nakayama K."/>
        </authorList>
    </citation>
    <scope>NUCLEOTIDE SEQUENCE</scope>
</reference>
<gene>
    <name evidence="2" type="ORF">Tco_0843486</name>
</gene>
<comment type="caution">
    <text evidence="2">The sequence shown here is derived from an EMBL/GenBank/DDBJ whole genome shotgun (WGS) entry which is preliminary data.</text>
</comment>
<keyword evidence="3" id="KW-1185">Reference proteome</keyword>
<feature type="compositionally biased region" description="Basic and acidic residues" evidence="1">
    <location>
        <begin position="663"/>
        <end position="677"/>
    </location>
</feature>
<feature type="region of interest" description="Disordered" evidence="1">
    <location>
        <begin position="736"/>
        <end position="757"/>
    </location>
</feature>
<feature type="compositionally biased region" description="Polar residues" evidence="1">
    <location>
        <begin position="742"/>
        <end position="757"/>
    </location>
</feature>
<evidence type="ECO:0000256" key="1">
    <source>
        <dbReference type="SAM" id="MobiDB-lite"/>
    </source>
</evidence>
<proteinExistence type="predicted"/>
<feature type="compositionally biased region" description="Low complexity" evidence="1">
    <location>
        <begin position="678"/>
        <end position="689"/>
    </location>
</feature>
<feature type="region of interest" description="Disordered" evidence="1">
    <location>
        <begin position="430"/>
        <end position="462"/>
    </location>
</feature>
<sequence length="1009" mass="115077">MDALALTPCYFVFLTTTDVLEVYMHQFWYSVHKHDTSYRFRMDRKKKLYLNLETFRDIFQICPRVHGQDFDELPTDEVIVSFFKELGHTVEIKSITDVVVDQMHQPWRTFATIIKKSLSGRTTGLDKLRVTPPKKARKFKKLASPKLTNVPTLPKEPTKKSKRVKRPANSRLALTEEARVKEVRKKSMRDFNMTHLSDSGKVTKIPPSAAKIKSPGRDKDDSNNDHDSSSEGSDQENDSGDDNTQSDKEKGSDFEQETDENETGFESDEQENEEEVEDDEEEKEDEFVKTPSNYTPIDDEDETNEESKVKDNAEGDEDKGMDYTTNQFDDDMDVMLNDPVHADEGFVQKEGTDAEMINVHQGNENLEITLNQVIEDTHVTIYTIAKKTEVPITSSSYSSDLAATFLNFADMPPTDAEIVSPMDVHVQHEVPSTIPQSSPSFTPPPPLSTPTPPPTTEATNPLSALPDFTSVFQFNNRVSALEKEVFELRKDDLLNTQVTTLVDEHLYSRLGATRDEFMRYLSASITARITEQVKIQLPQILPREVSNCAPSVIQSMVTESLEYAVLAKESSQPQSTYKADASLIEFELKKILIDKMDKSQSYLTATPHRECYDGLIKSYDLYKSLFSSYDKVYSLKRSREDKDKDEDPSARSDRGLKIRKTRKDVEPTKGPKTKESKSGTSKGTKSQSKSSRKLVQAVEPEFEVADSDMPQNQEWDLGNDDEEPIREVASKHDWFTKPKQPQEPTNPNWNVGKTPQQGPTQSWLMTLASTADKPSKTFDELMSTPIDFSTYIMIGLKITKSWTQKTLLGPAFKLLKGTCTNFAELEYDFEECYKALSEKLDWDNPEGGDYPFDLTKPLPLVMNGNRQIVPVDYFFNNDLKYLQGGISTMTYTTSTTKTKAAQSDLLGIEDMVPNIWSPIKVAYDKHAKLGISQWREQRKTFYAYARGLESSHNVYSTKRIMAVTRVEVMWKHGYGYLREIEVQRADNEIYTFKEVDFLRIRINDIEDML</sequence>